<protein>
    <submittedName>
        <fullName evidence="2">Uncharacterized protein</fullName>
    </submittedName>
</protein>
<dbReference type="AlphaFoldDB" id="A0A0K6FP93"/>
<reference evidence="2 3" key="1">
    <citation type="submission" date="2015-07" db="EMBL/GenBank/DDBJ databases">
        <authorList>
            <person name="Noorani M."/>
        </authorList>
    </citation>
    <scope>NUCLEOTIDE SEQUENCE [LARGE SCALE GENOMIC DNA]</scope>
    <source>
        <strain evidence="2">BBA 69670</strain>
    </source>
</reference>
<sequence>MSNSSPRPESFWAYFFTAEEFIWQAHQNEYYFIKGSDEIMFFQMSTYAYDKLQPFGPMQMYLVTINKRVGVLLALGYPHDELEDLPHALLGNATHFFGMGPRQVTIVEGKRDHYTAPAEDGQGVDEISICGPPEKSNCEWPEPDPIISPPAMRTFTPLPPRARTPDATPRGMRTPHATSPRAQKTTKNRDDHSTHSYTSFMMGAMLSAIVIIVANNCASYL</sequence>
<feature type="compositionally biased region" description="Polar residues" evidence="1">
    <location>
        <begin position="176"/>
        <end position="185"/>
    </location>
</feature>
<evidence type="ECO:0000313" key="3">
    <source>
        <dbReference type="Proteomes" id="UP000044841"/>
    </source>
</evidence>
<evidence type="ECO:0000313" key="2">
    <source>
        <dbReference type="EMBL" id="CUA68095.1"/>
    </source>
</evidence>
<organism evidence="2 3">
    <name type="scientific">Rhizoctonia solani</name>
    <dbReference type="NCBI Taxonomy" id="456999"/>
    <lineage>
        <taxon>Eukaryota</taxon>
        <taxon>Fungi</taxon>
        <taxon>Dikarya</taxon>
        <taxon>Basidiomycota</taxon>
        <taxon>Agaricomycotina</taxon>
        <taxon>Agaricomycetes</taxon>
        <taxon>Cantharellales</taxon>
        <taxon>Ceratobasidiaceae</taxon>
        <taxon>Rhizoctonia</taxon>
    </lineage>
</organism>
<feature type="region of interest" description="Disordered" evidence="1">
    <location>
        <begin position="150"/>
        <end position="194"/>
    </location>
</feature>
<proteinExistence type="predicted"/>
<accession>A0A0K6FP93</accession>
<evidence type="ECO:0000256" key="1">
    <source>
        <dbReference type="SAM" id="MobiDB-lite"/>
    </source>
</evidence>
<keyword evidence="3" id="KW-1185">Reference proteome</keyword>
<gene>
    <name evidence="2" type="ORF">RSOLAG22IIIB_03333</name>
</gene>
<name>A0A0K6FP93_9AGAM</name>
<dbReference type="Proteomes" id="UP000044841">
    <property type="component" value="Unassembled WGS sequence"/>
</dbReference>
<dbReference type="EMBL" id="CYGV01000335">
    <property type="protein sequence ID" value="CUA68095.1"/>
    <property type="molecule type" value="Genomic_DNA"/>
</dbReference>